<feature type="region of interest" description="Disordered" evidence="1">
    <location>
        <begin position="1"/>
        <end position="56"/>
    </location>
</feature>
<keyword evidence="3" id="KW-1185">Reference proteome</keyword>
<gene>
    <name evidence="2" type="ORF">PsYK624_172710</name>
</gene>
<sequence>MSRQPDNEAGGAPARRDREPSPTPNRPAQTSSRLAGLRFKKKARTGNAEKDRDQRYVEMSNTMRATAPDMNRTLPPYNQPRFTTASSLPESSLVGPNIVRSNSFDPSQHFRDPLGEHRKFSWARGLAHAFTDKDTHCVTALNVPWIPWPVVGRVTISLRSDGRFGVEDPLNWPQLYSPSRPYLAFIPKRPTHQASCAPI</sequence>
<protein>
    <submittedName>
        <fullName evidence="2">Uncharacterized protein</fullName>
    </submittedName>
</protein>
<evidence type="ECO:0000313" key="2">
    <source>
        <dbReference type="EMBL" id="GJF00967.1"/>
    </source>
</evidence>
<dbReference type="OrthoDB" id="2804090at2759"/>
<dbReference type="EMBL" id="BPQB01000267">
    <property type="protein sequence ID" value="GJF00967.1"/>
    <property type="molecule type" value="Genomic_DNA"/>
</dbReference>
<evidence type="ECO:0000256" key="1">
    <source>
        <dbReference type="SAM" id="MobiDB-lite"/>
    </source>
</evidence>
<proteinExistence type="predicted"/>
<reference evidence="2 3" key="1">
    <citation type="submission" date="2021-08" db="EMBL/GenBank/DDBJ databases">
        <title>Draft Genome Sequence of Phanerochaete sordida strain YK-624.</title>
        <authorList>
            <person name="Mori T."/>
            <person name="Dohra H."/>
            <person name="Suzuki T."/>
            <person name="Kawagishi H."/>
            <person name="Hirai H."/>
        </authorList>
    </citation>
    <scope>NUCLEOTIDE SEQUENCE [LARGE SCALE GENOMIC DNA]</scope>
    <source>
        <strain evidence="2 3">YK-624</strain>
    </source>
</reference>
<evidence type="ECO:0000313" key="3">
    <source>
        <dbReference type="Proteomes" id="UP000703269"/>
    </source>
</evidence>
<organism evidence="2 3">
    <name type="scientific">Phanerochaete sordida</name>
    <dbReference type="NCBI Taxonomy" id="48140"/>
    <lineage>
        <taxon>Eukaryota</taxon>
        <taxon>Fungi</taxon>
        <taxon>Dikarya</taxon>
        <taxon>Basidiomycota</taxon>
        <taxon>Agaricomycotina</taxon>
        <taxon>Agaricomycetes</taxon>
        <taxon>Polyporales</taxon>
        <taxon>Phanerochaetaceae</taxon>
        <taxon>Phanerochaete</taxon>
    </lineage>
</organism>
<name>A0A9P3GTW9_9APHY</name>
<dbReference type="Proteomes" id="UP000703269">
    <property type="component" value="Unassembled WGS sequence"/>
</dbReference>
<feature type="compositionally biased region" description="Basic and acidic residues" evidence="1">
    <location>
        <begin position="47"/>
        <end position="56"/>
    </location>
</feature>
<dbReference type="AlphaFoldDB" id="A0A9P3GTW9"/>
<accession>A0A9P3GTW9</accession>
<comment type="caution">
    <text evidence="2">The sequence shown here is derived from an EMBL/GenBank/DDBJ whole genome shotgun (WGS) entry which is preliminary data.</text>
</comment>